<proteinExistence type="predicted"/>
<keyword evidence="2 6" id="KW-0812">Transmembrane</keyword>
<evidence type="ECO:0000256" key="4">
    <source>
        <dbReference type="ARBA" id="ARBA00022989"/>
    </source>
</evidence>
<keyword evidence="3" id="KW-0256">Endoplasmic reticulum</keyword>
<accession>A0A8J8WHK8</accession>
<keyword evidence="5 6" id="KW-0472">Membrane</keyword>
<comment type="caution">
    <text evidence="7">The sequence shown here is derived from an EMBL/GenBank/DDBJ whole genome shotgun (WGS) entry which is preliminary data.</text>
</comment>
<protein>
    <submittedName>
        <fullName evidence="7">Uncharacterized protein</fullName>
    </submittedName>
</protein>
<dbReference type="GO" id="GO:0005789">
    <property type="term" value="C:endoplasmic reticulum membrane"/>
    <property type="evidence" value="ECO:0007669"/>
    <property type="project" value="UniProtKB-SubCell"/>
</dbReference>
<dbReference type="Pfam" id="PF11779">
    <property type="entry name" value="SPT_ssu-like"/>
    <property type="match status" value="1"/>
</dbReference>
<evidence type="ECO:0000256" key="1">
    <source>
        <dbReference type="ARBA" id="ARBA00004477"/>
    </source>
</evidence>
<gene>
    <name evidence="7" type="ORF">PECM_005982</name>
</gene>
<dbReference type="Proteomes" id="UP000631181">
    <property type="component" value="Unassembled WGS sequence"/>
</dbReference>
<evidence type="ECO:0000256" key="5">
    <source>
        <dbReference type="ARBA" id="ARBA00023136"/>
    </source>
</evidence>
<sequence>MPPEMQSFYTPNTAATHLSHAPAAVDELISKYSSATAPAVFRKPGHRNPVQRFSDRVRLEYYRYEVTFGLYVLTPNEKVVANSFVVVSLLLLFWALFIYFPPLLFHKICRLGWLLTGHSSQEVSSVVRGFLDAPGTPMTPVSIAENAFPS</sequence>
<dbReference type="InterPro" id="IPR024512">
    <property type="entry name" value="Ser_palmitoyltrfase_ssu-like"/>
</dbReference>
<organism evidence="7 8">
    <name type="scientific">Penicillium ucsense</name>
    <dbReference type="NCBI Taxonomy" id="2839758"/>
    <lineage>
        <taxon>Eukaryota</taxon>
        <taxon>Fungi</taxon>
        <taxon>Dikarya</taxon>
        <taxon>Ascomycota</taxon>
        <taxon>Pezizomycotina</taxon>
        <taxon>Eurotiomycetes</taxon>
        <taxon>Eurotiomycetidae</taxon>
        <taxon>Eurotiales</taxon>
        <taxon>Aspergillaceae</taxon>
        <taxon>Penicillium</taxon>
    </lineage>
</organism>
<keyword evidence="4 6" id="KW-1133">Transmembrane helix</keyword>
<dbReference type="AlphaFoldDB" id="A0A8J8WHK8"/>
<reference evidence="7" key="1">
    <citation type="journal article" date="2020" name="Front. Microbiol.">
        <title>Gene regulatory networks of Penicillium echinulatum 2HH and Penicillium oxalicum 114-2 inferred by a computational biology approach.</title>
        <authorList>
            <person name="Lenz A.R."/>
            <person name="Galan-Vasquez E."/>
            <person name="Balbinot E."/>
            <person name="De Abreu F.P."/>
            <person name="De Oliveira N.S."/>
            <person name="Da Rosa L.O."/>
            <person name="De Avila E Silva S."/>
            <person name="Camassola M."/>
            <person name="Dillon A.J.P."/>
            <person name="Perez-Rueda E."/>
        </authorList>
    </citation>
    <scope>NUCLEOTIDE SEQUENCE</scope>
    <source>
        <strain evidence="7">S1M29</strain>
    </source>
</reference>
<evidence type="ECO:0000313" key="8">
    <source>
        <dbReference type="Proteomes" id="UP000631181"/>
    </source>
</evidence>
<dbReference type="EMBL" id="WIWV01000045">
    <property type="protein sequence ID" value="KAF7716168.1"/>
    <property type="molecule type" value="Genomic_DNA"/>
</dbReference>
<evidence type="ECO:0000256" key="6">
    <source>
        <dbReference type="SAM" id="Phobius"/>
    </source>
</evidence>
<keyword evidence="8" id="KW-1185">Reference proteome</keyword>
<feature type="transmembrane region" description="Helical" evidence="6">
    <location>
        <begin position="79"/>
        <end position="100"/>
    </location>
</feature>
<dbReference type="OrthoDB" id="202672at2759"/>
<comment type="subcellular location">
    <subcellularLocation>
        <location evidence="1">Endoplasmic reticulum membrane</location>
        <topology evidence="1">Multi-pass membrane protein</topology>
    </subcellularLocation>
</comment>
<evidence type="ECO:0000313" key="7">
    <source>
        <dbReference type="EMBL" id="KAF7716168.1"/>
    </source>
</evidence>
<evidence type="ECO:0000256" key="3">
    <source>
        <dbReference type="ARBA" id="ARBA00022824"/>
    </source>
</evidence>
<evidence type="ECO:0000256" key="2">
    <source>
        <dbReference type="ARBA" id="ARBA00022692"/>
    </source>
</evidence>
<name>A0A8J8WHK8_9EURO</name>